<comment type="cofactor">
    <cofactor evidence="1 13">
        <name>Zn(2+)</name>
        <dbReference type="ChEBI" id="CHEBI:29105"/>
    </cofactor>
</comment>
<protein>
    <recommendedName>
        <fullName evidence="13">Neutral metalloproteinase</fullName>
        <ecNumber evidence="13">3.4.24.-</ecNumber>
    </recommendedName>
</protein>
<dbReference type="AlphaFoldDB" id="A0A7X3FKJ8"/>
<reference evidence="18 19" key="1">
    <citation type="journal article" date="2019" name="Microorganisms">
        <title>Paenibacillus lutrae sp. nov., A Chitinolytic Species Isolated from A River Otter in Castril Natural Park, Granada, Spain.</title>
        <authorList>
            <person name="Rodriguez M."/>
            <person name="Reina J.C."/>
            <person name="Bejar V."/>
            <person name="Llamas I."/>
        </authorList>
    </citation>
    <scope>NUCLEOTIDE SEQUENCE [LARGE SCALE GENOMIC DNA]</scope>
    <source>
        <strain evidence="18 19">N10</strain>
    </source>
</reference>
<keyword evidence="11 13" id="KW-0482">Metalloprotease</keyword>
<sequence length="526" mass="56427">MRKTFTSLTLTGALLLAAAVPAGAASTEAAATPQSVAPKFLGETWNAPAGLSNDEKVWSFLDSKKGAIQLGKSAKEQLKIVKRQKDAASGTEHYRLKQYIQGIPVYGAEQTVHLDKKGNVSSYLGSILPDAQQNVTNGLTAAINASEAIAKANADAEKKLGKLGEQQKAPQAELTIYPLEGKNLLAYVTEVNVLEPSPARTRYFIDAVSGEIIRSYDLLQHAVGTGTGVLGDTKQFITTQSGSSYQLKDTTRGKGIQTYTANNLSSLPGSVVTTTNNNNWTDRAAVDAHAYAEKVYDFYKNKFNRNSLDGNGLLIKSTVHYGKKYNNAFWNGVQIVYGDGDGTTFLPFSGDLDVIGHELTHAVTEYSAGLEYYGESGALNESISDIFGNTIQGTTWLVGDDIYTPNTPGDGIRSLSNPELYNQPNHYSNKYTGTADNGGVHINSGINNKAFYLLSQGGTHSNVTVTGISRDKAIKIYYHALTYYLSPYSTFADIRDAAVQSAVDLYGAGSGESVSVGKAYDAVGVY</sequence>
<comment type="subcellular location">
    <subcellularLocation>
        <location evidence="2 13">Secreted</location>
    </subcellularLocation>
</comment>
<accession>A0A7X3FKJ8</accession>
<feature type="active site" description="Proton donor" evidence="12">
    <location>
        <position position="441"/>
    </location>
</feature>
<dbReference type="InterPro" id="IPR050728">
    <property type="entry name" value="Zinc_Metalloprotease_M4"/>
</dbReference>
<evidence type="ECO:0000256" key="7">
    <source>
        <dbReference type="ARBA" id="ARBA00022729"/>
    </source>
</evidence>
<dbReference type="FunFam" id="1.10.390.10:FF:000012">
    <property type="entry name" value="Thermolysin"/>
    <property type="match status" value="1"/>
</dbReference>
<feature type="active site" evidence="12">
    <location>
        <position position="358"/>
    </location>
</feature>
<dbReference type="Gene3D" id="3.10.450.490">
    <property type="match status" value="1"/>
</dbReference>
<keyword evidence="6" id="KW-0479">Metal-binding</keyword>
<feature type="domain" description="PepSY" evidence="16">
    <location>
        <begin position="142"/>
        <end position="215"/>
    </location>
</feature>
<keyword evidence="7 13" id="KW-0732">Signal</keyword>
<evidence type="ECO:0000256" key="9">
    <source>
        <dbReference type="ARBA" id="ARBA00022833"/>
    </source>
</evidence>
<keyword evidence="5 13" id="KW-0645">Protease</keyword>
<proteinExistence type="inferred from homology"/>
<evidence type="ECO:0000256" key="10">
    <source>
        <dbReference type="ARBA" id="ARBA00022837"/>
    </source>
</evidence>
<keyword evidence="10" id="KW-0106">Calcium</keyword>
<keyword evidence="4 13" id="KW-0964">Secreted</keyword>
<dbReference type="OrthoDB" id="291295at2"/>
<dbReference type="Pfam" id="PF07504">
    <property type="entry name" value="FTP"/>
    <property type="match status" value="1"/>
</dbReference>
<dbReference type="EC" id="3.4.24.-" evidence="13"/>
<evidence type="ECO:0000256" key="8">
    <source>
        <dbReference type="ARBA" id="ARBA00022801"/>
    </source>
</evidence>
<name>A0A7X3FKJ8_9BACL</name>
<evidence type="ECO:0000256" key="6">
    <source>
        <dbReference type="ARBA" id="ARBA00022723"/>
    </source>
</evidence>
<dbReference type="Pfam" id="PF02868">
    <property type="entry name" value="Peptidase_M4_C"/>
    <property type="match status" value="1"/>
</dbReference>
<dbReference type="Gene3D" id="1.10.390.10">
    <property type="entry name" value="Neutral Protease Domain 2"/>
    <property type="match status" value="1"/>
</dbReference>
<dbReference type="GO" id="GO:0005576">
    <property type="term" value="C:extracellular region"/>
    <property type="evidence" value="ECO:0007669"/>
    <property type="project" value="UniProtKB-SubCell"/>
</dbReference>
<dbReference type="Proteomes" id="UP000490800">
    <property type="component" value="Unassembled WGS sequence"/>
</dbReference>
<evidence type="ECO:0000313" key="18">
    <source>
        <dbReference type="EMBL" id="MVP01317.1"/>
    </source>
</evidence>
<dbReference type="GO" id="GO:0046872">
    <property type="term" value="F:metal ion binding"/>
    <property type="evidence" value="ECO:0007669"/>
    <property type="project" value="UniProtKB-UniRule"/>
</dbReference>
<dbReference type="InterPro" id="IPR025711">
    <property type="entry name" value="PepSY"/>
</dbReference>
<evidence type="ECO:0000256" key="4">
    <source>
        <dbReference type="ARBA" id="ARBA00022525"/>
    </source>
</evidence>
<feature type="chain" id="PRO_5031611987" description="Neutral metalloproteinase" evidence="13">
    <location>
        <begin position="25"/>
        <end position="526"/>
    </location>
</feature>
<dbReference type="GO" id="GO:0004222">
    <property type="term" value="F:metalloendopeptidase activity"/>
    <property type="evidence" value="ECO:0007669"/>
    <property type="project" value="UniProtKB-UniRule"/>
</dbReference>
<dbReference type="PANTHER" id="PTHR33794:SF3">
    <property type="entry name" value="NEUTRAL PROTEASE B"/>
    <property type="match status" value="1"/>
</dbReference>
<feature type="domain" description="Peptidase M4" evidence="14">
    <location>
        <begin position="224"/>
        <end position="365"/>
    </location>
</feature>
<keyword evidence="9 13" id="KW-0862">Zinc</keyword>
<evidence type="ECO:0000259" key="15">
    <source>
        <dbReference type="Pfam" id="PF02868"/>
    </source>
</evidence>
<evidence type="ECO:0000256" key="1">
    <source>
        <dbReference type="ARBA" id="ARBA00001947"/>
    </source>
</evidence>
<dbReference type="PRINTS" id="PR00730">
    <property type="entry name" value="THERMOLYSIN"/>
</dbReference>
<feature type="domain" description="FTP" evidence="17">
    <location>
        <begin position="76"/>
        <end position="126"/>
    </location>
</feature>
<dbReference type="CDD" id="cd09597">
    <property type="entry name" value="M4_TLP"/>
    <property type="match status" value="1"/>
</dbReference>
<evidence type="ECO:0000256" key="2">
    <source>
        <dbReference type="ARBA" id="ARBA00004613"/>
    </source>
</evidence>
<evidence type="ECO:0000259" key="16">
    <source>
        <dbReference type="Pfam" id="PF03413"/>
    </source>
</evidence>
<dbReference type="InterPro" id="IPR001570">
    <property type="entry name" value="Peptidase_M4_C_domain"/>
</dbReference>
<comment type="function">
    <text evidence="13">Extracellular zinc metalloprotease.</text>
</comment>
<dbReference type="Gene3D" id="3.10.170.10">
    <property type="match status" value="1"/>
</dbReference>
<evidence type="ECO:0000256" key="12">
    <source>
        <dbReference type="PIRSR" id="PIRSR623612-1"/>
    </source>
</evidence>
<dbReference type="InterPro" id="IPR027268">
    <property type="entry name" value="Peptidase_M4/M1_CTD_sf"/>
</dbReference>
<dbReference type="GO" id="GO:0006508">
    <property type="term" value="P:proteolysis"/>
    <property type="evidence" value="ECO:0007669"/>
    <property type="project" value="UniProtKB-KW"/>
</dbReference>
<evidence type="ECO:0000259" key="17">
    <source>
        <dbReference type="Pfam" id="PF07504"/>
    </source>
</evidence>
<keyword evidence="8 13" id="KW-0378">Hydrolase</keyword>
<comment type="caution">
    <text evidence="18">The sequence shown here is derived from an EMBL/GenBank/DDBJ whole genome shotgun (WGS) entry which is preliminary data.</text>
</comment>
<feature type="signal peptide" evidence="13">
    <location>
        <begin position="1"/>
        <end position="24"/>
    </location>
</feature>
<evidence type="ECO:0000256" key="5">
    <source>
        <dbReference type="ARBA" id="ARBA00022670"/>
    </source>
</evidence>
<dbReference type="InterPro" id="IPR013856">
    <property type="entry name" value="Peptidase_M4_domain"/>
</dbReference>
<dbReference type="InterPro" id="IPR023612">
    <property type="entry name" value="Peptidase_M4"/>
</dbReference>
<dbReference type="EMBL" id="RHLK01000011">
    <property type="protein sequence ID" value="MVP01317.1"/>
    <property type="molecule type" value="Genomic_DNA"/>
</dbReference>
<dbReference type="RefSeq" id="WP_157337599.1">
    <property type="nucleotide sequence ID" value="NZ_RHLK01000011.1"/>
</dbReference>
<organism evidence="18 19">
    <name type="scientific">Paenibacillus lutrae</name>
    <dbReference type="NCBI Taxonomy" id="2078573"/>
    <lineage>
        <taxon>Bacteria</taxon>
        <taxon>Bacillati</taxon>
        <taxon>Bacillota</taxon>
        <taxon>Bacilli</taxon>
        <taxon>Bacillales</taxon>
        <taxon>Paenibacillaceae</taxon>
        <taxon>Paenibacillus</taxon>
    </lineage>
</organism>
<evidence type="ECO:0000259" key="14">
    <source>
        <dbReference type="Pfam" id="PF01447"/>
    </source>
</evidence>
<dbReference type="InterPro" id="IPR011096">
    <property type="entry name" value="FTP_domain"/>
</dbReference>
<dbReference type="SUPFAM" id="SSF55486">
    <property type="entry name" value="Metalloproteases ('zincins'), catalytic domain"/>
    <property type="match status" value="1"/>
</dbReference>
<dbReference type="PANTHER" id="PTHR33794">
    <property type="entry name" value="BACILLOLYSIN"/>
    <property type="match status" value="1"/>
</dbReference>
<gene>
    <name evidence="18" type="ORF">EDM21_17615</name>
</gene>
<keyword evidence="19" id="KW-1185">Reference proteome</keyword>
<dbReference type="Pfam" id="PF01447">
    <property type="entry name" value="Peptidase_M4"/>
    <property type="match status" value="1"/>
</dbReference>
<evidence type="ECO:0000256" key="3">
    <source>
        <dbReference type="ARBA" id="ARBA00009388"/>
    </source>
</evidence>
<comment type="similarity">
    <text evidence="3 13">Belongs to the peptidase M4 family.</text>
</comment>
<feature type="domain" description="Peptidase M4 C-terminal" evidence="15">
    <location>
        <begin position="368"/>
        <end position="525"/>
    </location>
</feature>
<dbReference type="Gene3D" id="3.10.450.40">
    <property type="match status" value="1"/>
</dbReference>
<evidence type="ECO:0000313" key="19">
    <source>
        <dbReference type="Proteomes" id="UP000490800"/>
    </source>
</evidence>
<evidence type="ECO:0000256" key="13">
    <source>
        <dbReference type="RuleBase" id="RU366073"/>
    </source>
</evidence>
<dbReference type="Pfam" id="PF03413">
    <property type="entry name" value="PepSY"/>
    <property type="match status" value="1"/>
</dbReference>
<evidence type="ECO:0000256" key="11">
    <source>
        <dbReference type="ARBA" id="ARBA00023049"/>
    </source>
</evidence>